<dbReference type="EMBL" id="JACHHJ010000003">
    <property type="protein sequence ID" value="MBB6450532.1"/>
    <property type="molecule type" value="Genomic_DNA"/>
</dbReference>
<accession>A0A841PZZ6</accession>
<keyword evidence="2" id="KW-1185">Reference proteome</keyword>
<reference evidence="1 2" key="1">
    <citation type="submission" date="2020-08" db="EMBL/GenBank/DDBJ databases">
        <title>Genomic Encyclopedia of Type Strains, Phase IV (KMG-IV): sequencing the most valuable type-strain genomes for metagenomic binning, comparative biology and taxonomic classification.</title>
        <authorList>
            <person name="Goeker M."/>
        </authorList>
    </citation>
    <scope>NUCLEOTIDE SEQUENCE [LARGE SCALE GENOMIC DNA]</scope>
    <source>
        <strain evidence="1 2">DSM 21769</strain>
    </source>
</reference>
<dbReference type="AlphaFoldDB" id="A0A841PZZ6"/>
<dbReference type="Proteomes" id="UP000568839">
    <property type="component" value="Unassembled WGS sequence"/>
</dbReference>
<organism evidence="1 2">
    <name type="scientific">Geomicrobium halophilum</name>
    <dbReference type="NCBI Taxonomy" id="549000"/>
    <lineage>
        <taxon>Bacteria</taxon>
        <taxon>Bacillati</taxon>
        <taxon>Bacillota</taxon>
        <taxon>Bacilli</taxon>
        <taxon>Bacillales</taxon>
        <taxon>Geomicrobium</taxon>
    </lineage>
</organism>
<sequence>MDMESFEKYVEIDDQVTVRGLLISFNLERV</sequence>
<proteinExistence type="predicted"/>
<name>A0A841PZZ6_9BACL</name>
<evidence type="ECO:0000313" key="1">
    <source>
        <dbReference type="EMBL" id="MBB6450532.1"/>
    </source>
</evidence>
<evidence type="ECO:0000313" key="2">
    <source>
        <dbReference type="Proteomes" id="UP000568839"/>
    </source>
</evidence>
<protein>
    <submittedName>
        <fullName evidence="1">Uncharacterized protein</fullName>
    </submittedName>
</protein>
<comment type="caution">
    <text evidence="1">The sequence shown here is derived from an EMBL/GenBank/DDBJ whole genome shotgun (WGS) entry which is preliminary data.</text>
</comment>
<gene>
    <name evidence="1" type="ORF">HNR44_002515</name>
</gene>